<name>M3Z8G6_MUSPF</name>
<feature type="region of interest" description="Disordered" evidence="1">
    <location>
        <begin position="481"/>
        <end position="508"/>
    </location>
</feature>
<dbReference type="HOGENOM" id="CLU_484795_0_0_1"/>
<organism evidence="2">
    <name type="scientific">Mustela putorius furo</name>
    <name type="common">European domestic ferret</name>
    <name type="synonym">Mustela furo</name>
    <dbReference type="NCBI Taxonomy" id="9669"/>
    <lineage>
        <taxon>Eukaryota</taxon>
        <taxon>Metazoa</taxon>
        <taxon>Chordata</taxon>
        <taxon>Craniata</taxon>
        <taxon>Vertebrata</taxon>
        <taxon>Euteleostomi</taxon>
        <taxon>Mammalia</taxon>
        <taxon>Eutheria</taxon>
        <taxon>Laurasiatheria</taxon>
        <taxon>Carnivora</taxon>
        <taxon>Caniformia</taxon>
        <taxon>Musteloidea</taxon>
        <taxon>Mustelidae</taxon>
        <taxon>Mustelinae</taxon>
        <taxon>Mustela</taxon>
    </lineage>
</organism>
<feature type="region of interest" description="Disordered" evidence="1">
    <location>
        <begin position="1"/>
        <end position="76"/>
    </location>
</feature>
<feature type="region of interest" description="Disordered" evidence="1">
    <location>
        <begin position="527"/>
        <end position="562"/>
    </location>
</feature>
<accession>M3Z8G6</accession>
<proteinExistence type="predicted"/>
<dbReference type="AlphaFoldDB" id="M3Z8G6"/>
<sequence>MLQPGVLHVAEPAPRGPPGPSRWSRAGAGVWHPPELAEDPDPPPRRPEGRPPNPGSGLPGRPTLTRSSGSVPRAAPVPTVSYCPNLPWVPVANNSAQTRGPTNHTPAFSFGKADLVPCGEDQPVKFFLSVAVGHSAGTHMDPAVRFWGKASRRSPVWPKGSRALASPTSDLCPDPGMCQSHSSNLLLLTVPSSRLCSQSPQLQAEAHRSLWASNRELGPAVGLGGGQDRCAQVGDSRGPQFLSFPEGATRRLAPCREVSGRPRHTGPLPVGAHGAQTRPPWRSPPPLLSLPCVLGAAHLGTRGQEATSPPAISGPHGGGPSSLVPSVFYHPPPRAPECAGRWGRGQVLAPADPSSRPRTESAQVLRLEDLLQGWDVDHGQLPQNGPQHRVQEHAVPEKTDLSYQLGLQEGEDTSALPTENSPLRTAQLGAHLRAAGQGVEEVEEHKAGEGHGGGTWGAGLVCGDLEHRHGKRASGKAVCFPQRTRPSPRARGCSSSRWARYPPTSSREQLSWELTRTSPLGWRQLLLQGTRGSDPPPAQASPGRWRGQQPVLRNLGCSPHPS</sequence>
<dbReference type="InParanoid" id="M3Z8G6"/>
<protein>
    <submittedName>
        <fullName evidence="2">Uncharacterized protein</fullName>
    </submittedName>
</protein>
<feature type="region of interest" description="Disordered" evidence="1">
    <location>
        <begin position="258"/>
        <end position="283"/>
    </location>
</feature>
<dbReference type="Ensembl" id="ENSMPUT00000020163.1">
    <property type="protein sequence ID" value="ENSMPUP00000019880.1"/>
    <property type="gene ID" value="ENSMPUG00000020011.1"/>
</dbReference>
<reference evidence="2" key="1">
    <citation type="submission" date="2024-06" db="UniProtKB">
        <authorList>
            <consortium name="Ensembl"/>
        </authorList>
    </citation>
    <scope>IDENTIFICATION</scope>
</reference>
<feature type="compositionally biased region" description="Polar residues" evidence="1">
    <location>
        <begin position="493"/>
        <end position="508"/>
    </location>
</feature>
<evidence type="ECO:0000313" key="2">
    <source>
        <dbReference type="Ensembl" id="ENSMPUP00000019880.1"/>
    </source>
</evidence>
<dbReference type="EMBL" id="AEYP01035249">
    <property type="status" value="NOT_ANNOTATED_CDS"/>
    <property type="molecule type" value="Genomic_DNA"/>
</dbReference>
<evidence type="ECO:0000256" key="1">
    <source>
        <dbReference type="SAM" id="MobiDB-lite"/>
    </source>
</evidence>